<evidence type="ECO:0000256" key="2">
    <source>
        <dbReference type="ARBA" id="ARBA00022605"/>
    </source>
</evidence>
<dbReference type="NCBIfam" id="NF001221">
    <property type="entry name" value="PRK00197.1"/>
    <property type="match status" value="1"/>
</dbReference>
<dbReference type="GO" id="GO:0050661">
    <property type="term" value="F:NADP binding"/>
    <property type="evidence" value="ECO:0007669"/>
    <property type="project" value="InterPro"/>
</dbReference>
<dbReference type="AlphaFoldDB" id="A0A0R2PFF9"/>
<keyword evidence="2 7" id="KW-0028">Amino-acid biosynthesis</keyword>
<dbReference type="Pfam" id="PF00171">
    <property type="entry name" value="Aldedh"/>
    <property type="match status" value="1"/>
</dbReference>
<sequence>MSAQQLISQLADSARIAGKTLSISTGAQRKAALNVIADAIEARSGNILAANEKDMEAGRAAGLNSSLLDRLLLTPERIKGIAGGARQVSELEDPLGKTLRKSTLPNGIELEQISVPFGVIGMVYEARPNVTVDAAVILLMSGNAALLRGSSSAAHSNEVLVRVMRDALASTSISPDVIQLVPSEDRETVKALLNARGKVDLVIPRGSAALIRMVVDESSVPTIETGAGVCHVYIDEFADLSKAVPIIINSKVQRPSVCNAAETLLVHSAIADSFMPTALKALHEAGVIVHCDEASLAIAKSANIPATLATEENFCTEYGTLEMNVAIVDSVDAASAHIAKYGTQHTEAILSENKENVKRFIALADCAAVMVNTSTRFTDGEQMGFGAEIGISNQKLHARGPMGLEAMTTTTWIVTGNGQIRS</sequence>
<name>A0A0R2PFF9_9ACTN</name>
<evidence type="ECO:0000313" key="9">
    <source>
        <dbReference type="EMBL" id="KRO36614.1"/>
    </source>
</evidence>
<dbReference type="NCBIfam" id="TIGR00407">
    <property type="entry name" value="proA"/>
    <property type="match status" value="1"/>
</dbReference>
<keyword evidence="3 7" id="KW-0641">Proline biosynthesis</keyword>
<dbReference type="HAMAP" id="MF_00412">
    <property type="entry name" value="ProA"/>
    <property type="match status" value="1"/>
</dbReference>
<comment type="caution">
    <text evidence="9">The sequence shown here is derived from an EMBL/GenBank/DDBJ whole genome shotgun (WGS) entry which is preliminary data.</text>
</comment>
<dbReference type="CDD" id="cd07079">
    <property type="entry name" value="ALDH_F18-19_ProA-GPR"/>
    <property type="match status" value="1"/>
</dbReference>
<comment type="similarity">
    <text evidence="7">Belongs to the gamma-glutamyl phosphate reductase family.</text>
</comment>
<evidence type="ECO:0000256" key="6">
    <source>
        <dbReference type="ARBA" id="ARBA00049024"/>
    </source>
</evidence>
<dbReference type="Proteomes" id="UP000053274">
    <property type="component" value="Unassembled WGS sequence"/>
</dbReference>
<dbReference type="EC" id="1.2.1.41" evidence="7"/>
<reference evidence="9 10" key="1">
    <citation type="submission" date="2015-10" db="EMBL/GenBank/DDBJ databases">
        <title>Metagenome-Assembled Genomes uncover a global brackish microbiome.</title>
        <authorList>
            <person name="Hugerth L.W."/>
            <person name="Larsson J."/>
            <person name="Alneberg J."/>
            <person name="Lindh M.V."/>
            <person name="Legrand C."/>
            <person name="Pinhassi J."/>
            <person name="Andersson A.F."/>
        </authorList>
    </citation>
    <scope>NUCLEOTIDE SEQUENCE [LARGE SCALE GENOMIC DNA]</scope>
    <source>
        <strain evidence="9">BACL15 MAG-120619-bin91</strain>
    </source>
</reference>
<dbReference type="PANTHER" id="PTHR11063:SF8">
    <property type="entry name" value="DELTA-1-PYRROLINE-5-CARBOXYLATE SYNTHASE"/>
    <property type="match status" value="1"/>
</dbReference>
<dbReference type="Gene3D" id="3.40.605.10">
    <property type="entry name" value="Aldehyde Dehydrogenase, Chain A, domain 1"/>
    <property type="match status" value="1"/>
</dbReference>
<dbReference type="UniPathway" id="UPA00098">
    <property type="reaction ID" value="UER00360"/>
</dbReference>
<dbReference type="InterPro" id="IPR000965">
    <property type="entry name" value="GPR_dom"/>
</dbReference>
<dbReference type="Gene3D" id="3.40.309.10">
    <property type="entry name" value="Aldehyde Dehydrogenase, Chain A, domain 2"/>
    <property type="match status" value="1"/>
</dbReference>
<dbReference type="InterPro" id="IPR016161">
    <property type="entry name" value="Ald_DH/histidinol_DH"/>
</dbReference>
<dbReference type="InterPro" id="IPR016163">
    <property type="entry name" value="Ald_DH_C"/>
</dbReference>
<keyword evidence="7" id="KW-0963">Cytoplasm</keyword>
<comment type="function">
    <text evidence="7">Catalyzes the NADPH-dependent reduction of L-glutamate 5-phosphate into L-glutamate 5-semialdehyde and phosphate. The product spontaneously undergoes cyclization to form 1-pyrroline-5-carboxylate.</text>
</comment>
<gene>
    <name evidence="7 9" type="primary">proA</name>
    <name evidence="9" type="ORF">ABR54_00815</name>
</gene>
<keyword evidence="5 7" id="KW-0560">Oxidoreductase</keyword>
<proteinExistence type="inferred from homology"/>
<dbReference type="PIRSF" id="PIRSF000151">
    <property type="entry name" value="GPR"/>
    <property type="match status" value="1"/>
</dbReference>
<dbReference type="GO" id="GO:0004350">
    <property type="term" value="F:glutamate-5-semialdehyde dehydrogenase activity"/>
    <property type="evidence" value="ECO:0007669"/>
    <property type="project" value="UniProtKB-UniRule"/>
</dbReference>
<keyword evidence="4 7" id="KW-0521">NADP</keyword>
<evidence type="ECO:0000256" key="5">
    <source>
        <dbReference type="ARBA" id="ARBA00023002"/>
    </source>
</evidence>
<dbReference type="EMBL" id="LIAM01000003">
    <property type="protein sequence ID" value="KRO36614.1"/>
    <property type="molecule type" value="Genomic_DNA"/>
</dbReference>
<comment type="pathway">
    <text evidence="1 7">Amino-acid biosynthesis; L-proline biosynthesis; L-glutamate 5-semialdehyde from L-glutamate: step 2/2.</text>
</comment>
<accession>A0A0R2PFF9</accession>
<evidence type="ECO:0000259" key="8">
    <source>
        <dbReference type="Pfam" id="PF00171"/>
    </source>
</evidence>
<dbReference type="SUPFAM" id="SSF53720">
    <property type="entry name" value="ALDH-like"/>
    <property type="match status" value="1"/>
</dbReference>
<protein>
    <recommendedName>
        <fullName evidence="7">Gamma-glutamyl phosphate reductase</fullName>
        <shortName evidence="7">GPR</shortName>
        <ecNumber evidence="7">1.2.1.41</ecNumber>
    </recommendedName>
    <alternativeName>
        <fullName evidence="7">Glutamate-5-semialdehyde dehydrogenase</fullName>
    </alternativeName>
    <alternativeName>
        <fullName evidence="7">Glutamyl-gamma-semialdehyde dehydrogenase</fullName>
        <shortName evidence="7">GSA dehydrogenase</shortName>
    </alternativeName>
</protein>
<feature type="domain" description="Aldehyde dehydrogenase" evidence="8">
    <location>
        <begin position="7"/>
        <end position="284"/>
    </location>
</feature>
<evidence type="ECO:0000313" key="10">
    <source>
        <dbReference type="Proteomes" id="UP000053274"/>
    </source>
</evidence>
<dbReference type="GO" id="GO:0055129">
    <property type="term" value="P:L-proline biosynthetic process"/>
    <property type="evidence" value="ECO:0007669"/>
    <property type="project" value="UniProtKB-UniRule"/>
</dbReference>
<evidence type="ECO:0000256" key="3">
    <source>
        <dbReference type="ARBA" id="ARBA00022650"/>
    </source>
</evidence>
<evidence type="ECO:0000256" key="4">
    <source>
        <dbReference type="ARBA" id="ARBA00022857"/>
    </source>
</evidence>
<dbReference type="InterPro" id="IPR012134">
    <property type="entry name" value="Glu-5-SA_DH"/>
</dbReference>
<dbReference type="FunFam" id="3.40.309.10:FF:000006">
    <property type="entry name" value="Gamma-glutamyl phosphate reductase"/>
    <property type="match status" value="1"/>
</dbReference>
<comment type="subcellular location">
    <subcellularLocation>
        <location evidence="7">Cytoplasm</location>
    </subcellularLocation>
</comment>
<evidence type="ECO:0000256" key="1">
    <source>
        <dbReference type="ARBA" id="ARBA00004985"/>
    </source>
</evidence>
<dbReference type="GO" id="GO:0005737">
    <property type="term" value="C:cytoplasm"/>
    <property type="evidence" value="ECO:0007669"/>
    <property type="project" value="UniProtKB-SubCell"/>
</dbReference>
<dbReference type="InterPro" id="IPR016162">
    <property type="entry name" value="Ald_DH_N"/>
</dbReference>
<organism evidence="9 10">
    <name type="scientific">Actinobacteria bacterium BACL15 MAG-120619-bin91</name>
    <dbReference type="NCBI Taxonomy" id="1655562"/>
    <lineage>
        <taxon>Bacteria</taxon>
        <taxon>Bacillati</taxon>
        <taxon>Actinomycetota</taxon>
        <taxon>Actinomycetes</taxon>
        <taxon>Actinomycetes incertae sedis</taxon>
        <taxon>ac1 cluster</taxon>
    </lineage>
</organism>
<dbReference type="PANTHER" id="PTHR11063">
    <property type="entry name" value="GLUTAMATE SEMIALDEHYDE DEHYDROGENASE"/>
    <property type="match status" value="1"/>
</dbReference>
<evidence type="ECO:0000256" key="7">
    <source>
        <dbReference type="HAMAP-Rule" id="MF_00412"/>
    </source>
</evidence>
<comment type="catalytic activity">
    <reaction evidence="6 7">
        <text>L-glutamate 5-semialdehyde + phosphate + NADP(+) = L-glutamyl 5-phosphate + NADPH + H(+)</text>
        <dbReference type="Rhea" id="RHEA:19541"/>
        <dbReference type="ChEBI" id="CHEBI:15378"/>
        <dbReference type="ChEBI" id="CHEBI:43474"/>
        <dbReference type="ChEBI" id="CHEBI:57783"/>
        <dbReference type="ChEBI" id="CHEBI:58066"/>
        <dbReference type="ChEBI" id="CHEBI:58274"/>
        <dbReference type="ChEBI" id="CHEBI:58349"/>
        <dbReference type="EC" id="1.2.1.41"/>
    </reaction>
</comment>
<dbReference type="InterPro" id="IPR015590">
    <property type="entry name" value="Aldehyde_DH_dom"/>
</dbReference>